<evidence type="ECO:0000313" key="2">
    <source>
        <dbReference type="Proteomes" id="UP001597391"/>
    </source>
</evidence>
<dbReference type="EMBL" id="JBHUOP010000003">
    <property type="protein sequence ID" value="MFD2840558.1"/>
    <property type="molecule type" value="Genomic_DNA"/>
</dbReference>
<dbReference type="Pfam" id="PF03887">
    <property type="entry name" value="YfbU"/>
    <property type="match status" value="1"/>
</dbReference>
<accession>A0ABW5XFA8</accession>
<dbReference type="InterPro" id="IPR005587">
    <property type="entry name" value="UPF0304_YfbU"/>
</dbReference>
<dbReference type="Proteomes" id="UP001597391">
    <property type="component" value="Unassembled WGS sequence"/>
</dbReference>
<proteinExistence type="predicted"/>
<name>A0ABW5XFA8_9MICO</name>
<gene>
    <name evidence="1" type="ORF">ACFSYH_08240</name>
</gene>
<protein>
    <recommendedName>
        <fullName evidence="3">Ribbon-helix-helix protein, CopG family</fullName>
    </recommendedName>
</protein>
<evidence type="ECO:0008006" key="3">
    <source>
        <dbReference type="Google" id="ProtNLM"/>
    </source>
</evidence>
<organism evidence="1 2">
    <name type="scientific">Populibacterium corticicola</name>
    <dbReference type="NCBI Taxonomy" id="1812826"/>
    <lineage>
        <taxon>Bacteria</taxon>
        <taxon>Bacillati</taxon>
        <taxon>Actinomycetota</taxon>
        <taxon>Actinomycetes</taxon>
        <taxon>Micrococcales</taxon>
        <taxon>Jonesiaceae</taxon>
        <taxon>Populibacterium</taxon>
    </lineage>
</organism>
<evidence type="ECO:0000313" key="1">
    <source>
        <dbReference type="EMBL" id="MFD2840558.1"/>
    </source>
</evidence>
<reference evidence="2" key="1">
    <citation type="journal article" date="2019" name="Int. J. Syst. Evol. Microbiol.">
        <title>The Global Catalogue of Microorganisms (GCM) 10K type strain sequencing project: providing services to taxonomists for standard genome sequencing and annotation.</title>
        <authorList>
            <consortium name="The Broad Institute Genomics Platform"/>
            <consortium name="The Broad Institute Genome Sequencing Center for Infectious Disease"/>
            <person name="Wu L."/>
            <person name="Ma J."/>
        </authorList>
    </citation>
    <scope>NUCLEOTIDE SEQUENCE [LARGE SCALE GENOMIC DNA]</scope>
    <source>
        <strain evidence="2">KCTC 33576</strain>
    </source>
</reference>
<dbReference type="SUPFAM" id="SSF116960">
    <property type="entry name" value="YfbU-like"/>
    <property type="match status" value="1"/>
</dbReference>
<dbReference type="RefSeq" id="WP_377466425.1">
    <property type="nucleotide sequence ID" value="NZ_JBHUOP010000003.1"/>
</dbReference>
<keyword evidence="2" id="KW-1185">Reference proteome</keyword>
<sequence length="154" mass="17130">MAVVNIRVEDHVRDLLKRKADDEGVTLSEYVREVLVAAIIPVGTAATTEHGDEQAPETMTLFKRHDGGNSHIPTLAWYSRLLAEYRRIMDARERGHTRESYLLSAAELRQVKDARTHPSTRRNMGTAARIGDRSPTLAAVPSEVESGEITPDTL</sequence>
<comment type="caution">
    <text evidence="1">The sequence shown here is derived from an EMBL/GenBank/DDBJ whole genome shotgun (WGS) entry which is preliminary data.</text>
</comment>